<dbReference type="RefSeq" id="WP_092906792.1">
    <property type="nucleotide sequence ID" value="NZ_FOUZ01000003.1"/>
</dbReference>
<dbReference type="OrthoDB" id="9811587at2"/>
<dbReference type="Gene3D" id="1.20.1600.10">
    <property type="entry name" value="Outer membrane efflux proteins (OEP)"/>
    <property type="match status" value="1"/>
</dbReference>
<dbReference type="InterPro" id="IPR051906">
    <property type="entry name" value="TolC-like"/>
</dbReference>
<dbReference type="GO" id="GO:0009279">
    <property type="term" value="C:cell outer membrane"/>
    <property type="evidence" value="ECO:0007669"/>
    <property type="project" value="UniProtKB-SubCell"/>
</dbReference>
<keyword evidence="6" id="KW-0472">Membrane</keyword>
<dbReference type="PANTHER" id="PTHR30026">
    <property type="entry name" value="OUTER MEMBRANE PROTEIN TOLC"/>
    <property type="match status" value="1"/>
</dbReference>
<dbReference type="GO" id="GO:0015288">
    <property type="term" value="F:porin activity"/>
    <property type="evidence" value="ECO:0007669"/>
    <property type="project" value="TreeGrafter"/>
</dbReference>
<reference evidence="10" key="1">
    <citation type="submission" date="2016-10" db="EMBL/GenBank/DDBJ databases">
        <authorList>
            <person name="Varghese N."/>
            <person name="Submissions S."/>
        </authorList>
    </citation>
    <scope>NUCLEOTIDE SEQUENCE [LARGE SCALE GENOMIC DNA]</scope>
    <source>
        <strain evidence="10">XJ109</strain>
    </source>
</reference>
<evidence type="ECO:0000256" key="4">
    <source>
        <dbReference type="ARBA" id="ARBA00022452"/>
    </source>
</evidence>
<evidence type="ECO:0000256" key="1">
    <source>
        <dbReference type="ARBA" id="ARBA00004442"/>
    </source>
</evidence>
<protein>
    <submittedName>
        <fullName evidence="9">Outer membrane protein</fullName>
    </submittedName>
</protein>
<keyword evidence="4" id="KW-1134">Transmembrane beta strand</keyword>
<sequence length="440" mass="50043">MKRLLFALTFLGSIYSFAQEDWTIEQCIMYANTNNLTVQQNKINEELFNKDKELMYNAWLPTVSGYVDTNFTIGTYNPVIEKGYYQFGHSFGAQSSINIYSGGVVQLNKDKADIDLKAAKVQTEITVNDISLQIANYYLAVLLNKELKQVAVGNLDISKQLLDQNRKKFKAGTIAQSIVAQAEAEVASNTREVVNSQIEIERALFNLAMLLQLDDYRNFRVVDVKLPENINSQLYNLEDVLETAYNSQPAVKYAELQIESAAKSTEIARTSLFPKITGSFNLGTNYMQYFNKRLQQDALFTQLGHNVTGVFGVSVVIPIWNQYSYKINIQKALINQDLAQNNFLQSKQEIQKNVQSAYFEVNSSFASYDSSKEAVKYAKISYDFAQKSYNAGVINLYDFNRSRNDMMVSESQMLQAKYNYIFKQKVLDFYAGVPITLDSN</sequence>
<organism evidence="9 10">
    <name type="scientific">Algoriella xinjiangensis</name>
    <dbReference type="NCBI Taxonomy" id="684065"/>
    <lineage>
        <taxon>Bacteria</taxon>
        <taxon>Pseudomonadati</taxon>
        <taxon>Bacteroidota</taxon>
        <taxon>Flavobacteriia</taxon>
        <taxon>Flavobacteriales</taxon>
        <taxon>Weeksellaceae</taxon>
        <taxon>Algoriella</taxon>
    </lineage>
</organism>
<keyword evidence="3" id="KW-0813">Transport</keyword>
<gene>
    <name evidence="9" type="ORF">SAMN05421738_103175</name>
</gene>
<dbReference type="EMBL" id="FOUZ01000003">
    <property type="protein sequence ID" value="SFM86438.1"/>
    <property type="molecule type" value="Genomic_DNA"/>
</dbReference>
<comment type="similarity">
    <text evidence="2">Belongs to the outer membrane factor (OMF) (TC 1.B.17) family.</text>
</comment>
<feature type="signal peptide" evidence="8">
    <location>
        <begin position="1"/>
        <end position="18"/>
    </location>
</feature>
<dbReference type="InterPro" id="IPR003423">
    <property type="entry name" value="OMP_efflux"/>
</dbReference>
<evidence type="ECO:0000313" key="9">
    <source>
        <dbReference type="EMBL" id="SFM86438.1"/>
    </source>
</evidence>
<evidence type="ECO:0000313" key="10">
    <source>
        <dbReference type="Proteomes" id="UP000199149"/>
    </source>
</evidence>
<keyword evidence="5" id="KW-0812">Transmembrane</keyword>
<evidence type="ECO:0000256" key="3">
    <source>
        <dbReference type="ARBA" id="ARBA00022448"/>
    </source>
</evidence>
<proteinExistence type="inferred from homology"/>
<evidence type="ECO:0000256" key="6">
    <source>
        <dbReference type="ARBA" id="ARBA00023136"/>
    </source>
</evidence>
<dbReference type="AlphaFoldDB" id="A0A1I4UBV7"/>
<dbReference type="Proteomes" id="UP000199149">
    <property type="component" value="Unassembled WGS sequence"/>
</dbReference>
<name>A0A1I4UBV7_9FLAO</name>
<keyword evidence="10" id="KW-1185">Reference proteome</keyword>
<evidence type="ECO:0000256" key="2">
    <source>
        <dbReference type="ARBA" id="ARBA00007613"/>
    </source>
</evidence>
<evidence type="ECO:0000256" key="5">
    <source>
        <dbReference type="ARBA" id="ARBA00022692"/>
    </source>
</evidence>
<accession>A0A1I4UBV7</accession>
<dbReference type="Pfam" id="PF02321">
    <property type="entry name" value="OEP"/>
    <property type="match status" value="2"/>
</dbReference>
<dbReference type="SUPFAM" id="SSF56954">
    <property type="entry name" value="Outer membrane efflux proteins (OEP)"/>
    <property type="match status" value="1"/>
</dbReference>
<dbReference type="STRING" id="684065.SAMN05421738_103175"/>
<keyword evidence="7" id="KW-0998">Cell outer membrane</keyword>
<feature type="chain" id="PRO_5011436190" evidence="8">
    <location>
        <begin position="19"/>
        <end position="440"/>
    </location>
</feature>
<keyword evidence="8" id="KW-0732">Signal</keyword>
<comment type="subcellular location">
    <subcellularLocation>
        <location evidence="1">Cell outer membrane</location>
    </subcellularLocation>
</comment>
<evidence type="ECO:0000256" key="7">
    <source>
        <dbReference type="ARBA" id="ARBA00023237"/>
    </source>
</evidence>
<evidence type="ECO:0000256" key="8">
    <source>
        <dbReference type="SAM" id="SignalP"/>
    </source>
</evidence>
<dbReference type="PANTHER" id="PTHR30026:SF20">
    <property type="entry name" value="OUTER MEMBRANE PROTEIN TOLC"/>
    <property type="match status" value="1"/>
</dbReference>
<dbReference type="GO" id="GO:1990281">
    <property type="term" value="C:efflux pump complex"/>
    <property type="evidence" value="ECO:0007669"/>
    <property type="project" value="TreeGrafter"/>
</dbReference>
<dbReference type="GO" id="GO:0015562">
    <property type="term" value="F:efflux transmembrane transporter activity"/>
    <property type="evidence" value="ECO:0007669"/>
    <property type="project" value="InterPro"/>
</dbReference>